<name>A0A9K3E333_HELAN</name>
<comment type="caution">
    <text evidence="1">The sequence shown here is derived from an EMBL/GenBank/DDBJ whole genome shotgun (WGS) entry which is preliminary data.</text>
</comment>
<evidence type="ECO:0000313" key="2">
    <source>
        <dbReference type="Proteomes" id="UP000215914"/>
    </source>
</evidence>
<gene>
    <name evidence="1" type="ORF">HanXRQr2_Chr15g0710291</name>
</gene>
<organism evidence="1 2">
    <name type="scientific">Helianthus annuus</name>
    <name type="common">Common sunflower</name>
    <dbReference type="NCBI Taxonomy" id="4232"/>
    <lineage>
        <taxon>Eukaryota</taxon>
        <taxon>Viridiplantae</taxon>
        <taxon>Streptophyta</taxon>
        <taxon>Embryophyta</taxon>
        <taxon>Tracheophyta</taxon>
        <taxon>Spermatophyta</taxon>
        <taxon>Magnoliopsida</taxon>
        <taxon>eudicotyledons</taxon>
        <taxon>Gunneridae</taxon>
        <taxon>Pentapetalae</taxon>
        <taxon>asterids</taxon>
        <taxon>campanulids</taxon>
        <taxon>Asterales</taxon>
        <taxon>Asteraceae</taxon>
        <taxon>Asteroideae</taxon>
        <taxon>Heliantheae alliance</taxon>
        <taxon>Heliantheae</taxon>
        <taxon>Helianthus</taxon>
    </lineage>
</organism>
<protein>
    <submittedName>
        <fullName evidence="1">Uncharacterized protein</fullName>
    </submittedName>
</protein>
<evidence type="ECO:0000313" key="1">
    <source>
        <dbReference type="EMBL" id="KAF5766010.1"/>
    </source>
</evidence>
<dbReference type="AlphaFoldDB" id="A0A9K3E333"/>
<keyword evidence="2" id="KW-1185">Reference proteome</keyword>
<accession>A0A9K3E333</accession>
<dbReference type="Gramene" id="mRNA:HanXRQr2_Chr15g0710291">
    <property type="protein sequence ID" value="CDS:HanXRQr2_Chr15g0710291.1"/>
    <property type="gene ID" value="HanXRQr2_Chr15g0710291"/>
</dbReference>
<dbReference type="EMBL" id="MNCJ02000330">
    <property type="protein sequence ID" value="KAF5766010.1"/>
    <property type="molecule type" value="Genomic_DNA"/>
</dbReference>
<reference evidence="1" key="1">
    <citation type="journal article" date="2017" name="Nature">
        <title>The sunflower genome provides insights into oil metabolism, flowering and Asterid evolution.</title>
        <authorList>
            <person name="Badouin H."/>
            <person name="Gouzy J."/>
            <person name="Grassa C.J."/>
            <person name="Murat F."/>
            <person name="Staton S.E."/>
            <person name="Cottret L."/>
            <person name="Lelandais-Briere C."/>
            <person name="Owens G.L."/>
            <person name="Carrere S."/>
            <person name="Mayjonade B."/>
            <person name="Legrand L."/>
            <person name="Gill N."/>
            <person name="Kane N.C."/>
            <person name="Bowers J.E."/>
            <person name="Hubner S."/>
            <person name="Bellec A."/>
            <person name="Berard A."/>
            <person name="Berges H."/>
            <person name="Blanchet N."/>
            <person name="Boniface M.C."/>
            <person name="Brunel D."/>
            <person name="Catrice O."/>
            <person name="Chaidir N."/>
            <person name="Claudel C."/>
            <person name="Donnadieu C."/>
            <person name="Faraut T."/>
            <person name="Fievet G."/>
            <person name="Helmstetter N."/>
            <person name="King M."/>
            <person name="Knapp S.J."/>
            <person name="Lai Z."/>
            <person name="Le Paslier M.C."/>
            <person name="Lippi Y."/>
            <person name="Lorenzon L."/>
            <person name="Mandel J.R."/>
            <person name="Marage G."/>
            <person name="Marchand G."/>
            <person name="Marquand E."/>
            <person name="Bret-Mestries E."/>
            <person name="Morien E."/>
            <person name="Nambeesan S."/>
            <person name="Nguyen T."/>
            <person name="Pegot-Espagnet P."/>
            <person name="Pouilly N."/>
            <person name="Raftis F."/>
            <person name="Sallet E."/>
            <person name="Schiex T."/>
            <person name="Thomas J."/>
            <person name="Vandecasteele C."/>
            <person name="Vares D."/>
            <person name="Vear F."/>
            <person name="Vautrin S."/>
            <person name="Crespi M."/>
            <person name="Mangin B."/>
            <person name="Burke J.M."/>
            <person name="Salse J."/>
            <person name="Munos S."/>
            <person name="Vincourt P."/>
            <person name="Rieseberg L.H."/>
            <person name="Langlade N.B."/>
        </authorList>
    </citation>
    <scope>NUCLEOTIDE SEQUENCE</scope>
    <source>
        <tissue evidence="1">Leaves</tissue>
    </source>
</reference>
<proteinExistence type="predicted"/>
<reference evidence="1" key="2">
    <citation type="submission" date="2020-06" db="EMBL/GenBank/DDBJ databases">
        <title>Helianthus annuus Genome sequencing and assembly Release 2.</title>
        <authorList>
            <person name="Gouzy J."/>
            <person name="Langlade N."/>
            <person name="Munos S."/>
        </authorList>
    </citation>
    <scope>NUCLEOTIDE SEQUENCE</scope>
    <source>
        <tissue evidence="1">Leaves</tissue>
    </source>
</reference>
<dbReference type="Proteomes" id="UP000215914">
    <property type="component" value="Unassembled WGS sequence"/>
</dbReference>
<sequence>MDPTTHIPFLSFSPFTASATHHRFPPFTERRNPLAAVLARGKPTLPSGFAAHSGHPYSFSLNFLLGIVT</sequence>